<keyword evidence="1" id="KW-0812">Transmembrane</keyword>
<accession>A0AAV3X976</accession>
<comment type="caution">
    <text evidence="2">The sequence shown here is derived from an EMBL/GenBank/DDBJ whole genome shotgun (WGS) entry which is preliminary data.</text>
</comment>
<dbReference type="EMBL" id="BLAY01000036">
    <property type="protein sequence ID" value="GET37918.1"/>
    <property type="molecule type" value="Genomic_DNA"/>
</dbReference>
<evidence type="ECO:0000313" key="2">
    <source>
        <dbReference type="EMBL" id="GET37918.1"/>
    </source>
</evidence>
<dbReference type="RefSeq" id="WP_226580210.1">
    <property type="nucleotide sequence ID" value="NZ_BLAY01000036.1"/>
</dbReference>
<name>A0AAV3X976_9CYAN</name>
<gene>
    <name evidence="2" type="ORF">MiSe_26720</name>
</gene>
<organism evidence="2 3">
    <name type="scientific">Microseira wollei NIES-4236</name>
    <dbReference type="NCBI Taxonomy" id="2530354"/>
    <lineage>
        <taxon>Bacteria</taxon>
        <taxon>Bacillati</taxon>
        <taxon>Cyanobacteriota</taxon>
        <taxon>Cyanophyceae</taxon>
        <taxon>Oscillatoriophycideae</taxon>
        <taxon>Aerosakkonematales</taxon>
        <taxon>Aerosakkonemataceae</taxon>
        <taxon>Microseira</taxon>
    </lineage>
</organism>
<protein>
    <submittedName>
        <fullName evidence="2">Uncharacterized protein</fullName>
    </submittedName>
</protein>
<evidence type="ECO:0000256" key="1">
    <source>
        <dbReference type="SAM" id="Phobius"/>
    </source>
</evidence>
<keyword evidence="3" id="KW-1185">Reference proteome</keyword>
<feature type="transmembrane region" description="Helical" evidence="1">
    <location>
        <begin position="52"/>
        <end position="74"/>
    </location>
</feature>
<dbReference type="Proteomes" id="UP001050975">
    <property type="component" value="Unassembled WGS sequence"/>
</dbReference>
<sequence length="259" mass="28965">MRKLLSRTVIYLLIAVFLILTTAGMKVGASLIAEQFLYKIIIIGDVFSTLEVVEFVNVLVFAILGMGFGLATAFLPKISRQKTSALLLIILVPLIFSTSAMVRYNLWIEDVADQEKTSYAEAESLTDSFLSRRVGVDGFLGFYVYTAQFPVLPTNKAEIKKAEKLEEKVKANFMSLNKIIGIKPEIITGILAGSKWLIRIFYFSLAAFTTINHFKTGCQELVKNAKPTAPNFPPVPPRYKYSIDKPMPQTGSRRKLKSH</sequence>
<feature type="transmembrane region" description="Helical" evidence="1">
    <location>
        <begin position="9"/>
        <end position="32"/>
    </location>
</feature>
<reference evidence="2" key="1">
    <citation type="submission" date="2019-10" db="EMBL/GenBank/DDBJ databases">
        <title>Draft genome sequece of Microseira wollei NIES-4236.</title>
        <authorList>
            <person name="Yamaguchi H."/>
            <person name="Suzuki S."/>
            <person name="Kawachi M."/>
        </authorList>
    </citation>
    <scope>NUCLEOTIDE SEQUENCE</scope>
    <source>
        <strain evidence="2">NIES-4236</strain>
    </source>
</reference>
<feature type="transmembrane region" description="Helical" evidence="1">
    <location>
        <begin position="86"/>
        <end position="107"/>
    </location>
</feature>
<evidence type="ECO:0000313" key="3">
    <source>
        <dbReference type="Proteomes" id="UP001050975"/>
    </source>
</evidence>
<dbReference type="AlphaFoldDB" id="A0AAV3X976"/>
<keyword evidence="1" id="KW-0472">Membrane</keyword>
<keyword evidence="1" id="KW-1133">Transmembrane helix</keyword>
<proteinExistence type="predicted"/>